<sequence length="142" mass="15832">MVGLCQKSGIEIGEPNPYSNGSDVCCYPWLQQVSARCNLITYPMDMNHVLDVTKQSPFEVDGSGWGAEITYEKLRASLHRKDQVVYLNIGLDENIPQVIDIPEDGAKFLTDAFSNDRCGMLTSHKEAGLHLKQAYPFLPIRG</sequence>
<keyword evidence="2" id="KW-1185">Reference proteome</keyword>
<organism evidence="1 2">
    <name type="scientific">Cymbomonas tetramitiformis</name>
    <dbReference type="NCBI Taxonomy" id="36881"/>
    <lineage>
        <taxon>Eukaryota</taxon>
        <taxon>Viridiplantae</taxon>
        <taxon>Chlorophyta</taxon>
        <taxon>Pyramimonadophyceae</taxon>
        <taxon>Pyramimonadales</taxon>
        <taxon>Pyramimonadaceae</taxon>
        <taxon>Cymbomonas</taxon>
    </lineage>
</organism>
<evidence type="ECO:0000313" key="2">
    <source>
        <dbReference type="Proteomes" id="UP001190700"/>
    </source>
</evidence>
<name>A0AAE0C722_9CHLO</name>
<reference evidence="1 2" key="1">
    <citation type="journal article" date="2015" name="Genome Biol. Evol.">
        <title>Comparative Genomics of a Bacterivorous Green Alga Reveals Evolutionary Causalities and Consequences of Phago-Mixotrophic Mode of Nutrition.</title>
        <authorList>
            <person name="Burns J.A."/>
            <person name="Paasch A."/>
            <person name="Narechania A."/>
            <person name="Kim E."/>
        </authorList>
    </citation>
    <scope>NUCLEOTIDE SEQUENCE [LARGE SCALE GENOMIC DNA]</scope>
    <source>
        <strain evidence="1 2">PLY_AMNH</strain>
    </source>
</reference>
<evidence type="ECO:0000313" key="1">
    <source>
        <dbReference type="EMBL" id="KAK3248610.1"/>
    </source>
</evidence>
<dbReference type="EMBL" id="LGRX02027936">
    <property type="protein sequence ID" value="KAK3248610.1"/>
    <property type="molecule type" value="Genomic_DNA"/>
</dbReference>
<proteinExistence type="predicted"/>
<gene>
    <name evidence="1" type="ORF">CYMTET_41931</name>
</gene>
<accession>A0AAE0C722</accession>
<dbReference type="AlphaFoldDB" id="A0AAE0C722"/>
<dbReference type="Proteomes" id="UP001190700">
    <property type="component" value="Unassembled WGS sequence"/>
</dbReference>
<protein>
    <submittedName>
        <fullName evidence="1">Uncharacterized protein</fullName>
    </submittedName>
</protein>
<comment type="caution">
    <text evidence="1">The sequence shown here is derived from an EMBL/GenBank/DDBJ whole genome shotgun (WGS) entry which is preliminary data.</text>
</comment>